<keyword evidence="2" id="KW-1133">Transmembrane helix</keyword>
<feature type="transmembrane region" description="Helical" evidence="2">
    <location>
        <begin position="351"/>
        <end position="371"/>
    </location>
</feature>
<dbReference type="GO" id="GO:0005886">
    <property type="term" value="C:plasma membrane"/>
    <property type="evidence" value="ECO:0007669"/>
    <property type="project" value="TreeGrafter"/>
</dbReference>
<reference evidence="5" key="1">
    <citation type="submission" date="2016-04" db="UniProtKB">
        <authorList>
            <consortium name="WormBaseParasite"/>
        </authorList>
    </citation>
    <scope>IDENTIFICATION</scope>
</reference>
<evidence type="ECO:0000256" key="2">
    <source>
        <dbReference type="SAM" id="Phobius"/>
    </source>
</evidence>
<dbReference type="PANTHER" id="PTHR13800">
    <property type="entry name" value="TRANSIENT RECEPTOR POTENTIAL CATION CHANNEL, SUBFAMILY M, MEMBER 6"/>
    <property type="match status" value="1"/>
</dbReference>
<dbReference type="OrthoDB" id="5796027at2759"/>
<dbReference type="GO" id="GO:0005261">
    <property type="term" value="F:monoatomic cation channel activity"/>
    <property type="evidence" value="ECO:0007669"/>
    <property type="project" value="TreeGrafter"/>
</dbReference>
<dbReference type="WBParaSite" id="HPLM_0001763201-mRNA-1">
    <property type="protein sequence ID" value="HPLM_0001763201-mRNA-1"/>
    <property type="gene ID" value="HPLM_0001763201"/>
</dbReference>
<gene>
    <name evidence="3" type="ORF">HPLM_LOCUS17624</name>
</gene>
<dbReference type="GO" id="GO:0030001">
    <property type="term" value="P:metal ion transport"/>
    <property type="evidence" value="ECO:0007669"/>
    <property type="project" value="TreeGrafter"/>
</dbReference>
<dbReference type="PANTHER" id="PTHR13800:SF36">
    <property type="entry name" value="ION_TRANS DOMAIN-CONTAINING PROTEIN-RELATED"/>
    <property type="match status" value="1"/>
</dbReference>
<reference evidence="3 4" key="2">
    <citation type="submission" date="2018-11" db="EMBL/GenBank/DDBJ databases">
        <authorList>
            <consortium name="Pathogen Informatics"/>
        </authorList>
    </citation>
    <scope>NUCLEOTIDE SEQUENCE [LARGE SCALE GENOMIC DNA]</scope>
    <source>
        <strain evidence="3 4">MHpl1</strain>
    </source>
</reference>
<protein>
    <submittedName>
        <fullName evidence="5">Ion_trans domain-containing protein</fullName>
    </submittedName>
</protein>
<feature type="transmembrane region" description="Helical" evidence="2">
    <location>
        <begin position="430"/>
        <end position="448"/>
    </location>
</feature>
<organism evidence="5">
    <name type="scientific">Haemonchus placei</name>
    <name type="common">Barber's pole worm</name>
    <dbReference type="NCBI Taxonomy" id="6290"/>
    <lineage>
        <taxon>Eukaryota</taxon>
        <taxon>Metazoa</taxon>
        <taxon>Ecdysozoa</taxon>
        <taxon>Nematoda</taxon>
        <taxon>Chromadorea</taxon>
        <taxon>Rhabditida</taxon>
        <taxon>Rhabditina</taxon>
        <taxon>Rhabditomorpha</taxon>
        <taxon>Strongyloidea</taxon>
        <taxon>Trichostrongylidae</taxon>
        <taxon>Haemonchus</taxon>
    </lineage>
</organism>
<feature type="region of interest" description="Disordered" evidence="1">
    <location>
        <begin position="277"/>
        <end position="300"/>
    </location>
</feature>
<keyword evidence="2" id="KW-0812">Transmembrane</keyword>
<evidence type="ECO:0000313" key="5">
    <source>
        <dbReference type="WBParaSite" id="HPLM_0001763201-mRNA-1"/>
    </source>
</evidence>
<feature type="transmembrane region" description="Helical" evidence="2">
    <location>
        <begin position="391"/>
        <end position="418"/>
    </location>
</feature>
<evidence type="ECO:0000256" key="1">
    <source>
        <dbReference type="SAM" id="MobiDB-lite"/>
    </source>
</evidence>
<keyword evidence="4" id="KW-1185">Reference proteome</keyword>
<name>A0A158QRK7_HAEPC</name>
<dbReference type="AlphaFoldDB" id="A0A158QRK7"/>
<dbReference type="Proteomes" id="UP000268014">
    <property type="component" value="Unassembled WGS sequence"/>
</dbReference>
<evidence type="ECO:0000313" key="4">
    <source>
        <dbReference type="Proteomes" id="UP000268014"/>
    </source>
</evidence>
<feature type="compositionally biased region" description="Basic and acidic residues" evidence="1">
    <location>
        <begin position="291"/>
        <end position="300"/>
    </location>
</feature>
<feature type="transmembrane region" description="Helical" evidence="2">
    <location>
        <begin position="511"/>
        <end position="536"/>
    </location>
</feature>
<dbReference type="InterPro" id="IPR050927">
    <property type="entry name" value="TRPM"/>
</dbReference>
<accession>A0A158QRK7</accession>
<evidence type="ECO:0000313" key="3">
    <source>
        <dbReference type="EMBL" id="VDO66043.1"/>
    </source>
</evidence>
<keyword evidence="2" id="KW-0472">Membrane</keyword>
<sequence length="669" mass="77275">MYACVVMERLFKGVHDEYQAAVFAENRCFFEERSLKLLNDIFRKNANIAINAIEIDYEKIFKLGEDEFFGGAKILRRTNTYPKRATTCWGGCCRVQAPWSVRSEEASIELMAVAYRANAMVSYSFSGCIVRAESEFCDGDGNFLAHNCCQSLIERRWHGKLRLSPTRTFISYIFPCFLYKEYTLRRSRGPDQLKPPPANEKVEMYQYPQQNDRGTMLGRLSENPAFSRTVDLDSPTLVPCDAVTPNSYELEYLKDSGPMKLPKIGSHVMMCSTPKFPIRDQVSPNRSPPSSDEHKHDDGSYIYEGRERSSRCPWRMPSWLWSTLKFYSTTKAKFFYHVGFFEWTSEHLFGFCRNVVIIMNCITVAAVVIHAGHSGEAKGIWAALATISDLIFHISFLFAAISMIRYLSVFYFFSVLTYMLRRMIRTLGKFLLIFVIFWVIFAVCHISMAEEYAVRSNHSLAWMMFQNGAFEIFGEVDDEDKVGTVTGCADISWRSMWTANTADMRCLLRSALIPITVFTYMLVASIMLVNLLTALLSKEYEEVSGGGSAVYWKYENYFLLATYESKLWLPPPLSLIYYILHMAPFLFRILSFFLCIFCTCCSNFVIKNNPFSFIPNWLDRVFRAIEGRPWGTLKQMRRHVHDQSDLEEIRKLVPVRKLPKAVGKLYFCR</sequence>
<dbReference type="EMBL" id="UZAF01020069">
    <property type="protein sequence ID" value="VDO66043.1"/>
    <property type="molecule type" value="Genomic_DNA"/>
</dbReference>
<proteinExistence type="predicted"/>
<dbReference type="OMA" id="CADISWR"/>
<feature type="transmembrane region" description="Helical" evidence="2">
    <location>
        <begin position="585"/>
        <end position="606"/>
    </location>
</feature>